<feature type="region of interest" description="Disordered" evidence="2">
    <location>
        <begin position="809"/>
        <end position="833"/>
    </location>
</feature>
<protein>
    <recommendedName>
        <fullName evidence="6">DUF4139 domain-containing protein</fullName>
    </recommendedName>
</protein>
<feature type="compositionally biased region" description="Polar residues" evidence="2">
    <location>
        <begin position="778"/>
        <end position="794"/>
    </location>
</feature>
<feature type="coiled-coil region" evidence="1">
    <location>
        <begin position="159"/>
        <end position="186"/>
    </location>
</feature>
<evidence type="ECO:0000256" key="2">
    <source>
        <dbReference type="SAM" id="MobiDB-lite"/>
    </source>
</evidence>
<dbReference type="InParanoid" id="A0A1X7UHE1"/>
<reference evidence="5" key="1">
    <citation type="submission" date="2017-05" db="UniProtKB">
        <authorList>
            <consortium name="EnsemblMetazoa"/>
        </authorList>
    </citation>
    <scope>IDENTIFICATION</scope>
</reference>
<dbReference type="NCBIfam" id="TIGR02231">
    <property type="entry name" value="mucoidy inhibitor MuiA family protein"/>
    <property type="match status" value="1"/>
</dbReference>
<dbReference type="InterPro" id="IPR025554">
    <property type="entry name" value="DUF4140"/>
</dbReference>
<feature type="domain" description="DUF4139" evidence="3">
    <location>
        <begin position="227"/>
        <end position="537"/>
    </location>
</feature>
<dbReference type="Pfam" id="PF13598">
    <property type="entry name" value="DUF4139"/>
    <property type="match status" value="1"/>
</dbReference>
<keyword evidence="1" id="KW-0175">Coiled coil</keyword>
<accession>A0A1X7UHE1</accession>
<dbReference type="Pfam" id="PF13600">
    <property type="entry name" value="DUF4140"/>
    <property type="match status" value="1"/>
</dbReference>
<name>A0A1X7UHE1_AMPQE</name>
<evidence type="ECO:0000259" key="4">
    <source>
        <dbReference type="Pfam" id="PF13600"/>
    </source>
</evidence>
<evidence type="ECO:0000259" key="3">
    <source>
        <dbReference type="Pfam" id="PF13598"/>
    </source>
</evidence>
<dbReference type="PANTHER" id="PTHR31005">
    <property type="entry name" value="DUF4139 DOMAIN-CONTAINING PROTEIN"/>
    <property type="match status" value="1"/>
</dbReference>
<feature type="domain" description="DUF4140" evidence="4">
    <location>
        <begin position="21"/>
        <end position="122"/>
    </location>
</feature>
<dbReference type="eggNOG" id="ENOG502QWQ0">
    <property type="taxonomic scope" value="Eukaryota"/>
</dbReference>
<feature type="region of interest" description="Disordered" evidence="2">
    <location>
        <begin position="771"/>
        <end position="795"/>
    </location>
</feature>
<feature type="region of interest" description="Disordered" evidence="2">
    <location>
        <begin position="639"/>
        <end position="660"/>
    </location>
</feature>
<proteinExistence type="predicted"/>
<dbReference type="OrthoDB" id="10068793at2759"/>
<feature type="region of interest" description="Disordered" evidence="2">
    <location>
        <begin position="539"/>
        <end position="586"/>
    </location>
</feature>
<evidence type="ECO:0008006" key="6">
    <source>
        <dbReference type="Google" id="ProtNLM"/>
    </source>
</evidence>
<feature type="compositionally biased region" description="Low complexity" evidence="2">
    <location>
        <begin position="564"/>
        <end position="573"/>
    </location>
</feature>
<dbReference type="EnsemblMetazoa" id="Aqu2.1.27070_001">
    <property type="protein sequence ID" value="Aqu2.1.27070_001"/>
    <property type="gene ID" value="Aqu2.1.27070"/>
</dbReference>
<dbReference type="InterPro" id="IPR011935">
    <property type="entry name" value="CHP02231"/>
</dbReference>
<feature type="compositionally biased region" description="Basic residues" evidence="2">
    <location>
        <begin position="545"/>
        <end position="563"/>
    </location>
</feature>
<feature type="compositionally biased region" description="Polar residues" evidence="2">
    <location>
        <begin position="873"/>
        <end position="916"/>
    </location>
</feature>
<dbReference type="AlphaFoldDB" id="A0A1X7UHE1"/>
<organism evidence="5">
    <name type="scientific">Amphimedon queenslandica</name>
    <name type="common">Sponge</name>
    <dbReference type="NCBI Taxonomy" id="400682"/>
    <lineage>
        <taxon>Eukaryota</taxon>
        <taxon>Metazoa</taxon>
        <taxon>Porifera</taxon>
        <taxon>Demospongiae</taxon>
        <taxon>Heteroscleromorpha</taxon>
        <taxon>Haplosclerida</taxon>
        <taxon>Niphatidae</taxon>
        <taxon>Amphimedon</taxon>
    </lineage>
</organism>
<evidence type="ECO:0000256" key="1">
    <source>
        <dbReference type="SAM" id="Coils"/>
    </source>
</evidence>
<feature type="coiled-coil region" evidence="1">
    <location>
        <begin position="74"/>
        <end position="111"/>
    </location>
</feature>
<dbReference type="InterPro" id="IPR037291">
    <property type="entry name" value="DUF4139"/>
</dbReference>
<dbReference type="PANTHER" id="PTHR31005:SF8">
    <property type="entry name" value="DUF4139 DOMAIN-CONTAINING PROTEIN"/>
    <property type="match status" value="1"/>
</dbReference>
<sequence>MNEMEKSIPEMNIKSCSLHSVVVYKDRAEVKRNVSVFLKAGETELKLTGLSKSVDSDSIRVEGRGNATIVDVIYETSEEKSSDAEQNNEEFQSLERELEEKEKELSFIKYRQTLIERQKRMLKEIAEHVTSEKKSDSDKDVHFQSNLSPVSVEGVMVFMRRYEEKMADLDERLFHLNSNEKKMEAEIGVLKEKSSQIMAKSGTGKETVRSVRVVLKAAEDSDVVIIVSYVINNASWSPLYDARVFTKDKTMKLHYYGLIKQSTGEDWDNASISLSTAQPDIGGSPPSLEVHHIGFERARFVTRHAKAMKGMSFGMSLGSSSSVSRNKMRGSYMDDDVMILDSYAAPQPQLEVDESKVATGQLYNASFTIPRTASIPSDNTEHKVTVAIIDMEPDFSYTSVPRLSSSTFLQAAVKNSSNYTLLGGPANIFLDNNFLSKSTIPSTSPNEEFTTSLGVDDSIRITVQPMNIVRGTAGRISKNNHLMYRFVYIVKNTQANVAKVKVLEQIPLSSDDKLKVVVHDPELKKPNINVPFSHVVERSLQTTPTRRKHNLSLKAASRRHSRQKSSQQSTQESTIEPPFVSPPPLEISEDSNLNFDVVWDDRQDIPSPSSSYARIDFEKILKSFPDVESPVSRKQIMSLTGMESQRKESTPSSIERRKWRRWSNDNSTESLARLCNLAATLTAPSNKAKLENPCSKSDGENCKEQDSLSEYLEDSFMDHSSIVQCLNDSFDDFTSPSDGTVTPPTLHREANQIKLSTTTCTNASIKPTSIAALPPSQPNTHHPTTSGISHSQGIKKSMDHHVVNKTGSHCPVTSTRNIHHNGSATNPVRSMENQYRPSRLFSNSTRGSVLQNTYHNHQDRHAPCLSSHPHSVRLNSTSSASHSKPQNAISSTAKPTHTYSSHPSNDKINYSSSQFNEIKGKRRVSPSAVAPLKGSPYAQQKPIGGASDDVKDNESETDDDDFWTKVALSVDKLEEEEAETDDNGDKLLASLDEKAVDELFTFDDDIENKDLPKRMCSQEDIQRKKLQAKRKLQRRYKTS</sequence>
<feature type="region of interest" description="Disordered" evidence="2">
    <location>
        <begin position="859"/>
        <end position="960"/>
    </location>
</feature>
<evidence type="ECO:0000313" key="5">
    <source>
        <dbReference type="EnsemblMetazoa" id="Aqu2.1.27070_001"/>
    </source>
</evidence>